<name>A0ABW3Z3X0_9HYPH</name>
<evidence type="ECO:0000313" key="3">
    <source>
        <dbReference type="EMBL" id="MFD1330909.1"/>
    </source>
</evidence>
<comment type="caution">
    <text evidence="3">The sequence shown here is derived from an EMBL/GenBank/DDBJ whole genome shotgun (WGS) entry which is preliminary data.</text>
</comment>
<dbReference type="InterPro" id="IPR010610">
    <property type="entry name" value="EryCIII-like_C"/>
</dbReference>
<dbReference type="InterPro" id="IPR004276">
    <property type="entry name" value="GlycoTrans_28_N"/>
</dbReference>
<evidence type="ECO:0000259" key="1">
    <source>
        <dbReference type="Pfam" id="PF03033"/>
    </source>
</evidence>
<organism evidence="3 4">
    <name type="scientific">Methylopila musalis</name>
    <dbReference type="NCBI Taxonomy" id="1134781"/>
    <lineage>
        <taxon>Bacteria</taxon>
        <taxon>Pseudomonadati</taxon>
        <taxon>Pseudomonadota</taxon>
        <taxon>Alphaproteobacteria</taxon>
        <taxon>Hyphomicrobiales</taxon>
        <taxon>Methylopilaceae</taxon>
        <taxon>Methylopila</taxon>
    </lineage>
</organism>
<accession>A0ABW3Z3X0</accession>
<dbReference type="Gene3D" id="3.40.50.2000">
    <property type="entry name" value="Glycogen Phosphorylase B"/>
    <property type="match status" value="2"/>
</dbReference>
<dbReference type="Pfam" id="PF03033">
    <property type="entry name" value="Glyco_transf_28"/>
    <property type="match status" value="1"/>
</dbReference>
<dbReference type="Proteomes" id="UP001597171">
    <property type="component" value="Unassembled WGS sequence"/>
</dbReference>
<dbReference type="RefSeq" id="WP_378774110.1">
    <property type="nucleotide sequence ID" value="NZ_JBHTMX010000008.1"/>
</dbReference>
<dbReference type="InterPro" id="IPR050426">
    <property type="entry name" value="Glycosyltransferase_28"/>
</dbReference>
<dbReference type="PANTHER" id="PTHR48050:SF13">
    <property type="entry name" value="STEROL 3-BETA-GLUCOSYLTRANSFERASE UGT80A2"/>
    <property type="match status" value="1"/>
</dbReference>
<protein>
    <submittedName>
        <fullName evidence="3">Glycosyltransferase</fullName>
    </submittedName>
</protein>
<evidence type="ECO:0000259" key="2">
    <source>
        <dbReference type="Pfam" id="PF06722"/>
    </source>
</evidence>
<gene>
    <name evidence="3" type="ORF">ACFQ4O_02755</name>
</gene>
<proteinExistence type="predicted"/>
<sequence>MRVLIAAVGTIGDVLPFVALGLALERRGHEATLLAPAPFEALIRRAGLAFEPLLSEADYTASFGDPATWRPLLGARRLFAALPLTLDPVFRAAERLSTDGARPVIVASTLAIGGRLAFEALGGHLVTAHLSPSALQSRHDAPRLPGLPLPKRLPPGLKWWLQLGADEHMIDPVALPRLNAVRERLGLGRVNRLRHWWNSPQAVAALFPDWFQAPQPDWPARTVQLSFPRVGHFGSDADAPDAALEAFLDGGEPPVVVTFGSTRRRTEALYQAAMIACAKAGRRCLALSRTALDIPEPAAGSTFVAPYAPLERVLPKARAVIHHGGVGTTAQAFAVGLPQIVAPLAFDQFDHAARVAALGCGLWFRPGPLERARL</sequence>
<dbReference type="PANTHER" id="PTHR48050">
    <property type="entry name" value="STEROL 3-BETA-GLUCOSYLTRANSFERASE"/>
    <property type="match status" value="1"/>
</dbReference>
<dbReference type="CDD" id="cd03784">
    <property type="entry name" value="GT1_Gtf-like"/>
    <property type="match status" value="1"/>
</dbReference>
<dbReference type="SUPFAM" id="SSF53756">
    <property type="entry name" value="UDP-Glycosyltransferase/glycogen phosphorylase"/>
    <property type="match status" value="1"/>
</dbReference>
<keyword evidence="4" id="KW-1185">Reference proteome</keyword>
<feature type="non-terminal residue" evidence="3">
    <location>
        <position position="374"/>
    </location>
</feature>
<feature type="domain" description="Glycosyltransferase family 28 N-terminal" evidence="1">
    <location>
        <begin position="3"/>
        <end position="132"/>
    </location>
</feature>
<dbReference type="InterPro" id="IPR002213">
    <property type="entry name" value="UDP_glucos_trans"/>
</dbReference>
<dbReference type="Pfam" id="PF06722">
    <property type="entry name" value="EryCIII-like_C"/>
    <property type="match status" value="1"/>
</dbReference>
<evidence type="ECO:0000313" key="4">
    <source>
        <dbReference type="Proteomes" id="UP001597171"/>
    </source>
</evidence>
<reference evidence="4" key="1">
    <citation type="journal article" date="2019" name="Int. J. Syst. Evol. Microbiol.">
        <title>The Global Catalogue of Microorganisms (GCM) 10K type strain sequencing project: providing services to taxonomists for standard genome sequencing and annotation.</title>
        <authorList>
            <consortium name="The Broad Institute Genomics Platform"/>
            <consortium name="The Broad Institute Genome Sequencing Center for Infectious Disease"/>
            <person name="Wu L."/>
            <person name="Ma J."/>
        </authorList>
    </citation>
    <scope>NUCLEOTIDE SEQUENCE [LARGE SCALE GENOMIC DNA]</scope>
    <source>
        <strain evidence="4">CCUG 61696</strain>
    </source>
</reference>
<feature type="domain" description="Erythromycin biosynthesis protein CIII-like C-terminal" evidence="2">
    <location>
        <begin position="305"/>
        <end position="369"/>
    </location>
</feature>
<dbReference type="EMBL" id="JBHTMX010000008">
    <property type="protein sequence ID" value="MFD1330909.1"/>
    <property type="molecule type" value="Genomic_DNA"/>
</dbReference>